<comment type="caution">
    <text evidence="3">The sequence shown here is derived from an EMBL/GenBank/DDBJ whole genome shotgun (WGS) entry which is preliminary data.</text>
</comment>
<dbReference type="Proteomes" id="UP000291981">
    <property type="component" value="Unassembled WGS sequence"/>
</dbReference>
<gene>
    <name evidence="3" type="ORF">EW142_15925</name>
</gene>
<keyword evidence="1" id="KW-0472">Membrane</keyword>
<feature type="domain" description="Guanylate cyclase" evidence="2">
    <location>
        <begin position="265"/>
        <end position="300"/>
    </location>
</feature>
<dbReference type="InterPro" id="IPR001054">
    <property type="entry name" value="A/G_cyclase"/>
</dbReference>
<dbReference type="PROSITE" id="PS50125">
    <property type="entry name" value="GUANYLATE_CYCLASE_2"/>
    <property type="match status" value="1"/>
</dbReference>
<evidence type="ECO:0000259" key="2">
    <source>
        <dbReference type="PROSITE" id="PS50125"/>
    </source>
</evidence>
<dbReference type="Pfam" id="PF00211">
    <property type="entry name" value="Guanylate_cyc"/>
    <property type="match status" value="1"/>
</dbReference>
<dbReference type="EMBL" id="SGIU01000002">
    <property type="protein sequence ID" value="TAI48132.1"/>
    <property type="molecule type" value="Genomic_DNA"/>
</dbReference>
<sequence>MRISIINKRRWRIVRFYCIGWTLAFIFLNIVRGIGTKELGSLQFDFEKGLIIAITLGPLMGLVSGFAQILVEERIYKRISIRKLLFVRFLFTILFTLILIVFAYNIYQFFFGTYLSIYSFAVDRGSGAIYFYVVSVDLMLAVLRQVNLMLGEGNLYKLIRGEFYTPNEEKRIFMFLDLQSSTELAERLGHVKYSMLVQDCFNDLGVAIPDNAEIYQYVGDEAVITWKFNEGIKNQECLKAFFSFKQLLSEKEKFYITNYGCVPFFKAGVHSGIVTVTEVGKYKKEIAYHGDTINTAARIQGKCNDLGSELLLSESLKNQLQSNNYGFTEMGAVALKGKKGKVTVHSVLELEIQKATA</sequence>
<organism evidence="3 4">
    <name type="scientific">Flagellimonas allohymeniacidonis</name>
    <dbReference type="NCBI Taxonomy" id="2517819"/>
    <lineage>
        <taxon>Bacteria</taxon>
        <taxon>Pseudomonadati</taxon>
        <taxon>Bacteroidota</taxon>
        <taxon>Flavobacteriia</taxon>
        <taxon>Flavobacteriales</taxon>
        <taxon>Flavobacteriaceae</taxon>
        <taxon>Flagellimonas</taxon>
    </lineage>
</organism>
<proteinExistence type="predicted"/>
<keyword evidence="1" id="KW-0812">Transmembrane</keyword>
<protein>
    <submittedName>
        <fullName evidence="3">Adenylate/guanylate cyclase domain-containing protein</fullName>
    </submittedName>
</protein>
<dbReference type="GO" id="GO:0004016">
    <property type="term" value="F:adenylate cyclase activity"/>
    <property type="evidence" value="ECO:0007669"/>
    <property type="project" value="UniProtKB-ARBA"/>
</dbReference>
<dbReference type="OrthoDB" id="9768499at2"/>
<feature type="transmembrane region" description="Helical" evidence="1">
    <location>
        <begin position="127"/>
        <end position="150"/>
    </location>
</feature>
<dbReference type="CDD" id="cd07302">
    <property type="entry name" value="CHD"/>
    <property type="match status" value="1"/>
</dbReference>
<dbReference type="Gene3D" id="3.30.70.1230">
    <property type="entry name" value="Nucleotide cyclase"/>
    <property type="match status" value="1"/>
</dbReference>
<feature type="transmembrane region" description="Helical" evidence="1">
    <location>
        <begin position="12"/>
        <end position="30"/>
    </location>
</feature>
<dbReference type="PANTHER" id="PTHR43081">
    <property type="entry name" value="ADENYLATE CYCLASE, TERMINAL-DIFFERENTIATION SPECIFIC-RELATED"/>
    <property type="match status" value="1"/>
</dbReference>
<dbReference type="AlphaFoldDB" id="A0A4Q8QCJ2"/>
<dbReference type="InterPro" id="IPR050697">
    <property type="entry name" value="Adenylyl/Guanylyl_Cyclase_3/4"/>
</dbReference>
<name>A0A4Q8QCJ2_9FLAO</name>
<keyword evidence="1" id="KW-1133">Transmembrane helix</keyword>
<dbReference type="GO" id="GO:0035556">
    <property type="term" value="P:intracellular signal transduction"/>
    <property type="evidence" value="ECO:0007669"/>
    <property type="project" value="InterPro"/>
</dbReference>
<dbReference type="GO" id="GO:0009190">
    <property type="term" value="P:cyclic nucleotide biosynthetic process"/>
    <property type="evidence" value="ECO:0007669"/>
    <property type="project" value="InterPro"/>
</dbReference>
<feature type="transmembrane region" description="Helical" evidence="1">
    <location>
        <begin position="83"/>
        <end position="107"/>
    </location>
</feature>
<keyword evidence="4" id="KW-1185">Reference proteome</keyword>
<feature type="transmembrane region" description="Helical" evidence="1">
    <location>
        <begin position="50"/>
        <end position="71"/>
    </location>
</feature>
<dbReference type="RefSeq" id="WP_130615573.1">
    <property type="nucleotide sequence ID" value="NZ_SGIU01000002.1"/>
</dbReference>
<reference evidence="3 4" key="1">
    <citation type="submission" date="2019-02" db="EMBL/GenBank/DDBJ databases">
        <title>Draft genome sequence of Muricauda sp. 176CP4-71.</title>
        <authorList>
            <person name="Park J.-S."/>
        </authorList>
    </citation>
    <scope>NUCLEOTIDE SEQUENCE [LARGE SCALE GENOMIC DNA]</scope>
    <source>
        <strain evidence="3 4">176CP4-71</strain>
    </source>
</reference>
<evidence type="ECO:0000313" key="3">
    <source>
        <dbReference type="EMBL" id="TAI48132.1"/>
    </source>
</evidence>
<accession>A0A4Q8QCJ2</accession>
<evidence type="ECO:0000313" key="4">
    <source>
        <dbReference type="Proteomes" id="UP000291981"/>
    </source>
</evidence>
<dbReference type="SUPFAM" id="SSF55073">
    <property type="entry name" value="Nucleotide cyclase"/>
    <property type="match status" value="1"/>
</dbReference>
<dbReference type="PANTHER" id="PTHR43081:SF1">
    <property type="entry name" value="ADENYLATE CYCLASE, TERMINAL-DIFFERENTIATION SPECIFIC"/>
    <property type="match status" value="1"/>
</dbReference>
<evidence type="ECO:0000256" key="1">
    <source>
        <dbReference type="SAM" id="Phobius"/>
    </source>
</evidence>
<dbReference type="InterPro" id="IPR029787">
    <property type="entry name" value="Nucleotide_cyclase"/>
</dbReference>